<sequence>MTAQVATAPDVQAKVEEQLVKSRHRVKTYGEVLTPRHMVDRMLDLVQKDLECVDSTFLEPSAGDGNFLIAILERKLQAIERSYPYGKWPEASLFALASIYGIELLEDNHKDAKLLMLSTFLRFHKEREVPCGPRTSLYRSAAFLIDTNVVRGNTLTGLDWRASEIQLSWWHRVEGLPGMVQREPFTFSSLREGALDFNVYPDYEPCPIEEVHEQGGSNG</sequence>
<protein>
    <submittedName>
        <fullName evidence="1">Methylase</fullName>
    </submittedName>
</protein>
<reference evidence="1 2" key="1">
    <citation type="submission" date="2019-04" db="EMBL/GenBank/DDBJ databases">
        <authorList>
            <person name="Dong K."/>
        </authorList>
    </citation>
    <scope>NUCLEOTIDE SEQUENCE [LARGE SCALE GENOMIC DNA]</scope>
    <source>
        <strain evidence="2">dk3543</strain>
    </source>
</reference>
<dbReference type="GO" id="GO:0032259">
    <property type="term" value="P:methylation"/>
    <property type="evidence" value="ECO:0007669"/>
    <property type="project" value="UniProtKB-KW"/>
</dbReference>
<dbReference type="OrthoDB" id="4280289at2"/>
<dbReference type="PRINTS" id="PR00507">
    <property type="entry name" value="N12N6MTFRASE"/>
</dbReference>
<evidence type="ECO:0000313" key="1">
    <source>
        <dbReference type="EMBL" id="TKI62505.1"/>
    </source>
</evidence>
<comment type="caution">
    <text evidence="1">The sequence shown here is derived from an EMBL/GenBank/DDBJ whole genome shotgun (WGS) entry which is preliminary data.</text>
</comment>
<gene>
    <name evidence="1" type="ORF">FC770_08965</name>
</gene>
<organism evidence="1 2">
    <name type="scientific">Nocardioides jishulii</name>
    <dbReference type="NCBI Taxonomy" id="2575440"/>
    <lineage>
        <taxon>Bacteria</taxon>
        <taxon>Bacillati</taxon>
        <taxon>Actinomycetota</taxon>
        <taxon>Actinomycetes</taxon>
        <taxon>Propionibacteriales</taxon>
        <taxon>Nocardioidaceae</taxon>
        <taxon>Nocardioides</taxon>
    </lineage>
</organism>
<dbReference type="SUPFAM" id="SSF53335">
    <property type="entry name" value="S-adenosyl-L-methionine-dependent methyltransferases"/>
    <property type="match status" value="1"/>
</dbReference>
<keyword evidence="2" id="KW-1185">Reference proteome</keyword>
<dbReference type="Gene3D" id="3.40.50.150">
    <property type="entry name" value="Vaccinia Virus protein VP39"/>
    <property type="match status" value="1"/>
</dbReference>
<dbReference type="EMBL" id="SZPY01000002">
    <property type="protein sequence ID" value="TKI62505.1"/>
    <property type="molecule type" value="Genomic_DNA"/>
</dbReference>
<dbReference type="Proteomes" id="UP000307808">
    <property type="component" value="Unassembled WGS sequence"/>
</dbReference>
<proteinExistence type="predicted"/>
<evidence type="ECO:0000313" key="2">
    <source>
        <dbReference type="Proteomes" id="UP000307808"/>
    </source>
</evidence>
<name>A0A4U2YPB6_9ACTN</name>
<dbReference type="GO" id="GO:0008168">
    <property type="term" value="F:methyltransferase activity"/>
    <property type="evidence" value="ECO:0007669"/>
    <property type="project" value="UniProtKB-KW"/>
</dbReference>
<accession>A0A4U2YPB6</accession>
<keyword evidence="1" id="KW-0808">Transferase</keyword>
<dbReference type="RefSeq" id="WP_137065774.1">
    <property type="nucleotide sequence ID" value="NZ_CP040748.1"/>
</dbReference>
<dbReference type="AlphaFoldDB" id="A0A4U2YPB6"/>
<keyword evidence="1" id="KW-0489">Methyltransferase</keyword>
<dbReference type="InterPro" id="IPR029063">
    <property type="entry name" value="SAM-dependent_MTases_sf"/>
</dbReference>